<dbReference type="EMBL" id="QJTJ01000001">
    <property type="protein sequence ID" value="PYF08948.1"/>
    <property type="molecule type" value="Genomic_DNA"/>
</dbReference>
<organism evidence="2 3">
    <name type="scientific">Ureibacillus chungkukjangi</name>
    <dbReference type="NCBI Taxonomy" id="1202712"/>
    <lineage>
        <taxon>Bacteria</taxon>
        <taxon>Bacillati</taxon>
        <taxon>Bacillota</taxon>
        <taxon>Bacilli</taxon>
        <taxon>Bacillales</taxon>
        <taxon>Caryophanaceae</taxon>
        <taxon>Ureibacillus</taxon>
    </lineage>
</organism>
<gene>
    <name evidence="2" type="ORF">BJ095_101169</name>
</gene>
<sequence length="175" mass="20124">MKKTLIIFFIIVGVLAIGVGVYYLSKYLNEPSEEEILDAQEQIEEEFKTAEVDMPEDDKLDLKIRFPDDLAESNIQDIIHGMSHQKVAAEQKWGEYQITQERVERLLEVAILNKEKYISGDAYVSILEKWVQGDFSNAVLDHNYIWSLQGGNVGEATRLLTPVEEKAYIESHFKK</sequence>
<reference evidence="2 3" key="1">
    <citation type="submission" date="2018-06" db="EMBL/GenBank/DDBJ databases">
        <title>Genomic Encyclopedia of Archaeal and Bacterial Type Strains, Phase II (KMG-II): from individual species to whole genera.</title>
        <authorList>
            <person name="Goeker M."/>
        </authorList>
    </citation>
    <scope>NUCLEOTIDE SEQUENCE [LARGE SCALE GENOMIC DNA]</scope>
    <source>
        <strain evidence="2 3">KACC 16626</strain>
    </source>
</reference>
<comment type="caution">
    <text evidence="2">The sequence shown here is derived from an EMBL/GenBank/DDBJ whole genome shotgun (WGS) entry which is preliminary data.</text>
</comment>
<keyword evidence="1" id="KW-0812">Transmembrane</keyword>
<name>A0A318U126_9BACL</name>
<feature type="transmembrane region" description="Helical" evidence="1">
    <location>
        <begin position="6"/>
        <end position="24"/>
    </location>
</feature>
<dbReference type="OrthoDB" id="1932566at2"/>
<dbReference type="Pfam" id="PF19754">
    <property type="entry name" value="DUF6241"/>
    <property type="match status" value="1"/>
</dbReference>
<evidence type="ECO:0000256" key="1">
    <source>
        <dbReference type="SAM" id="Phobius"/>
    </source>
</evidence>
<dbReference type="RefSeq" id="WP_107934109.1">
    <property type="nucleotide sequence ID" value="NZ_CP085009.1"/>
</dbReference>
<keyword evidence="1" id="KW-0472">Membrane</keyword>
<evidence type="ECO:0000313" key="2">
    <source>
        <dbReference type="EMBL" id="PYF08948.1"/>
    </source>
</evidence>
<evidence type="ECO:0000313" key="3">
    <source>
        <dbReference type="Proteomes" id="UP000247416"/>
    </source>
</evidence>
<proteinExistence type="predicted"/>
<keyword evidence="3" id="KW-1185">Reference proteome</keyword>
<dbReference type="AlphaFoldDB" id="A0A318U126"/>
<accession>A0A318U126</accession>
<protein>
    <submittedName>
        <fullName evidence="2">Uncharacterized protein</fullName>
    </submittedName>
</protein>
<dbReference type="Proteomes" id="UP000247416">
    <property type="component" value="Unassembled WGS sequence"/>
</dbReference>
<keyword evidence="1" id="KW-1133">Transmembrane helix</keyword>
<dbReference type="InterPro" id="IPR046208">
    <property type="entry name" value="DUF6241"/>
</dbReference>